<feature type="region of interest" description="Disordered" evidence="9">
    <location>
        <begin position="903"/>
        <end position="937"/>
    </location>
</feature>
<feature type="region of interest" description="Disordered" evidence="9">
    <location>
        <begin position="27"/>
        <end position="50"/>
    </location>
</feature>
<feature type="compositionally biased region" description="Basic and acidic residues" evidence="9">
    <location>
        <begin position="958"/>
        <end position="975"/>
    </location>
</feature>
<dbReference type="GO" id="GO:0005654">
    <property type="term" value="C:nucleoplasm"/>
    <property type="evidence" value="ECO:0007669"/>
    <property type="project" value="UniProtKB-ARBA"/>
</dbReference>
<dbReference type="AlphaFoldDB" id="A0A3P9J5T7"/>
<sequence length="1029" mass="113914">MSFPSQVNTDKSKHRTVAMKKAVQHPGEAHYGMGPPSLKTSHSDGAGGSNVGTLPHYQQAPSVKWMQDSVQGAGWSQEASVQGWGQNFAPYIGGVNVRGQMGFHKGTHDGVGLQIGAENQLPAPVEVYRDATQAQSQGRGLEWESHAAAAMHQAQLQAFHHKGMELQSQPPVPSHTLQGQVLQPFQASFGPNKQQFPSEYYPVFPGNKAVQSLVYGEQPKTQQQLLHQMQQQQMHHHHHHQQQQQQQHQLQLQQHQMQQQQMQQMQQQYHQQQIQEQQQQMQQMQQLQQQNVPQQEPTQPPVQSKQQQTQNFGAYPHPELQQSDSVPVKEEPQSVLQQPETPTCDASAAPDQCPEDPTQTPDAAQGAPRRSRRLSREGQSPLGPPPANLWPKELPPSLNGAPGVPAAKGGGGASQVATGGVIQNTRRRRRASKEINLETLAQKASEMESLPAKTNKQEDGASGKQPPVVPLVIPVSVPVPRSQMDPQGGWAQASLSQREWSAGQSDRKPSVIVARRRSRRNSVTESFSQDGENDSGADEDGKSKFKRRPRPEPLIIPPPKASSFIPPSLYPSITSYQSNLRSPVRLPENLHAPPPYTPPPILSPVRGGSGLYFSAFLTNMASNQILPPPVTPKSATRSLLRTVCSDSTPPVLPIVTDAAPVSLEPRINIGPQYQAEIPDLQNPDFAQNDQHQADLLWLPLEDSNHKNANQHTMEHFMNLACSSVLEGGGTNQELVLHCLHECGGNVLETLERLMLQEPIFPVDHHLKNYHYSGSDRWTREEKRYFNKGISAYRKDFFLVQTLVQTKTVAQCVEFYYTYKKQVKIGRNSILTFGPPDSPSGKHTEAVVDVKSSQLPKETQEEREDDGQKEKLYESHERPVDRSLQVHDYAGTVLVFKEPEAIKKEPQSFSVSPRNRAEPTAKKAKPQPKPPQDPNAVFPCKKCGRVFSKVKSRSAHMKSHAEQEKKAAALRQKQEEEQAAAQAQARKAAASAAAAAAHHGGNGNGWMQQAEISSQDDSSEAEDDNDADWQ</sequence>
<evidence type="ECO:0000256" key="2">
    <source>
        <dbReference type="ARBA" id="ARBA00022553"/>
    </source>
</evidence>
<reference evidence="13" key="4">
    <citation type="submission" date="2025-09" db="UniProtKB">
        <authorList>
            <consortium name="Ensembl"/>
        </authorList>
    </citation>
    <scope>IDENTIFICATION</scope>
    <source>
        <strain evidence="13">HSOK</strain>
    </source>
</reference>
<dbReference type="FunFam" id="1.10.10.60:FF:000086">
    <property type="entry name" value="transcriptional-regulating factor 1 isoform X1"/>
    <property type="match status" value="1"/>
</dbReference>
<feature type="domain" description="C2H2-type" evidence="10">
    <location>
        <begin position="937"/>
        <end position="964"/>
    </location>
</feature>
<organism evidence="13 14">
    <name type="scientific">Oryzias latipes</name>
    <name type="common">Japanese rice fish</name>
    <name type="synonym">Japanese killifish</name>
    <dbReference type="NCBI Taxonomy" id="8090"/>
    <lineage>
        <taxon>Eukaryota</taxon>
        <taxon>Metazoa</taxon>
        <taxon>Chordata</taxon>
        <taxon>Craniata</taxon>
        <taxon>Vertebrata</taxon>
        <taxon>Euteleostomi</taxon>
        <taxon>Actinopterygii</taxon>
        <taxon>Neopterygii</taxon>
        <taxon>Teleostei</taxon>
        <taxon>Neoteleostei</taxon>
        <taxon>Acanthomorphata</taxon>
        <taxon>Ovalentaria</taxon>
        <taxon>Atherinomorphae</taxon>
        <taxon>Beloniformes</taxon>
        <taxon>Adrianichthyidae</taxon>
        <taxon>Oryziinae</taxon>
        <taxon>Oryzias</taxon>
    </lineage>
</organism>
<feature type="compositionally biased region" description="Low complexity" evidence="9">
    <location>
        <begin position="978"/>
        <end position="996"/>
    </location>
</feature>
<protein>
    <submittedName>
        <fullName evidence="13">ELM2 and Myb/SANT-like domain containing 1a</fullName>
    </submittedName>
</protein>
<keyword evidence="2" id="KW-0597">Phosphoprotein</keyword>
<feature type="compositionally biased region" description="Polar residues" evidence="9">
    <location>
        <begin position="493"/>
        <end position="504"/>
    </location>
</feature>
<keyword evidence="8" id="KW-0479">Metal-binding</keyword>
<dbReference type="Gene3D" id="3.30.160.60">
    <property type="entry name" value="Classic Zinc Finger"/>
    <property type="match status" value="1"/>
</dbReference>
<evidence type="ECO:0000256" key="5">
    <source>
        <dbReference type="ARBA" id="ARBA00023125"/>
    </source>
</evidence>
<evidence type="ECO:0000256" key="1">
    <source>
        <dbReference type="ARBA" id="ARBA00004123"/>
    </source>
</evidence>
<evidence type="ECO:0000313" key="14">
    <source>
        <dbReference type="Proteomes" id="UP000265200"/>
    </source>
</evidence>
<dbReference type="PANTHER" id="PTHR16089">
    <property type="entry name" value="REST COREPRESSOR COREST PROTEIN-RELATED"/>
    <property type="match status" value="1"/>
</dbReference>
<feature type="region of interest" description="Disordered" evidence="9">
    <location>
        <begin position="832"/>
        <end position="879"/>
    </location>
</feature>
<dbReference type="InterPro" id="IPR009057">
    <property type="entry name" value="Homeodomain-like_sf"/>
</dbReference>
<reference key="1">
    <citation type="journal article" date="2007" name="Nature">
        <title>The medaka draft genome and insights into vertebrate genome evolution.</title>
        <authorList>
            <person name="Kasahara M."/>
            <person name="Naruse K."/>
            <person name="Sasaki S."/>
            <person name="Nakatani Y."/>
            <person name="Qu W."/>
            <person name="Ahsan B."/>
            <person name="Yamada T."/>
            <person name="Nagayasu Y."/>
            <person name="Doi K."/>
            <person name="Kasai Y."/>
            <person name="Jindo T."/>
            <person name="Kobayashi D."/>
            <person name="Shimada A."/>
            <person name="Toyoda A."/>
            <person name="Kuroki Y."/>
            <person name="Fujiyama A."/>
            <person name="Sasaki T."/>
            <person name="Shimizu A."/>
            <person name="Asakawa S."/>
            <person name="Shimizu N."/>
            <person name="Hashimoto S."/>
            <person name="Yang J."/>
            <person name="Lee Y."/>
            <person name="Matsushima K."/>
            <person name="Sugano S."/>
            <person name="Sakaizumi M."/>
            <person name="Narita T."/>
            <person name="Ohishi K."/>
            <person name="Haga S."/>
            <person name="Ohta F."/>
            <person name="Nomoto H."/>
            <person name="Nogata K."/>
            <person name="Morishita T."/>
            <person name="Endo T."/>
            <person name="Shin-I T."/>
            <person name="Takeda H."/>
            <person name="Morishita S."/>
            <person name="Kohara Y."/>
        </authorList>
    </citation>
    <scope>NUCLEOTIDE SEQUENCE [LARGE SCALE GENOMIC DNA]</scope>
    <source>
        <strain>Hd-rR</strain>
    </source>
</reference>
<dbReference type="InterPro" id="IPR000949">
    <property type="entry name" value="ELM2_dom"/>
</dbReference>
<comment type="subcellular location">
    <subcellularLocation>
        <location evidence="1">Nucleus</location>
    </subcellularLocation>
</comment>
<evidence type="ECO:0000256" key="6">
    <source>
        <dbReference type="ARBA" id="ARBA00023163"/>
    </source>
</evidence>
<feature type="compositionally biased region" description="Low complexity" evidence="9">
    <location>
        <begin position="286"/>
        <end position="310"/>
    </location>
</feature>
<feature type="region of interest" description="Disordered" evidence="9">
    <location>
        <begin position="949"/>
        <end position="1029"/>
    </location>
</feature>
<feature type="compositionally biased region" description="Low complexity" evidence="9">
    <location>
        <begin position="222"/>
        <end position="233"/>
    </location>
</feature>
<keyword evidence="8" id="KW-0863">Zinc-finger</keyword>
<evidence type="ECO:0000256" key="3">
    <source>
        <dbReference type="ARBA" id="ARBA00022990"/>
    </source>
</evidence>
<proteinExistence type="predicted"/>
<feature type="domain" description="SANT" evidence="12">
    <location>
        <begin position="772"/>
        <end position="823"/>
    </location>
</feature>
<keyword evidence="6" id="KW-0804">Transcription</keyword>
<dbReference type="InterPro" id="IPR013087">
    <property type="entry name" value="Znf_C2H2_type"/>
</dbReference>
<keyword evidence="5" id="KW-0238">DNA-binding</keyword>
<evidence type="ECO:0000259" key="11">
    <source>
        <dbReference type="PROSITE" id="PS51156"/>
    </source>
</evidence>
<dbReference type="InterPro" id="IPR051066">
    <property type="entry name" value="Trans_reg/Corepressor"/>
</dbReference>
<dbReference type="InterPro" id="IPR001005">
    <property type="entry name" value="SANT/Myb"/>
</dbReference>
<feature type="compositionally biased region" description="Low complexity" evidence="9">
    <location>
        <begin position="470"/>
        <end position="480"/>
    </location>
</feature>
<dbReference type="GO" id="GO:0003677">
    <property type="term" value="F:DNA binding"/>
    <property type="evidence" value="ECO:0007669"/>
    <property type="project" value="UniProtKB-KW"/>
</dbReference>
<evidence type="ECO:0000256" key="7">
    <source>
        <dbReference type="ARBA" id="ARBA00023242"/>
    </source>
</evidence>
<dbReference type="SUPFAM" id="SSF46689">
    <property type="entry name" value="Homeodomain-like"/>
    <property type="match status" value="1"/>
</dbReference>
<dbReference type="SMART" id="SM00717">
    <property type="entry name" value="SANT"/>
    <property type="match status" value="1"/>
</dbReference>
<feature type="compositionally biased region" description="Basic and acidic residues" evidence="9">
    <location>
        <begin position="865"/>
        <end position="879"/>
    </location>
</feature>
<feature type="compositionally biased region" description="Acidic residues" evidence="9">
    <location>
        <begin position="1016"/>
        <end position="1029"/>
    </location>
</feature>
<dbReference type="Ensembl" id="ENSORLT00015015173.1">
    <property type="protein sequence ID" value="ENSORLP00015027632.1"/>
    <property type="gene ID" value="ENSORLG00015009838.1"/>
</dbReference>
<dbReference type="Proteomes" id="UP000265200">
    <property type="component" value="Chromosome 24"/>
</dbReference>
<keyword evidence="8" id="KW-0862">Zinc</keyword>
<reference evidence="13 14" key="2">
    <citation type="submission" date="2017-04" db="EMBL/GenBank/DDBJ databases">
        <title>CpG methylation of centromeres and impact of large insertions on vertebrate speciation.</title>
        <authorList>
            <person name="Ichikawa K."/>
            <person name="Yoshimura J."/>
            <person name="Morishita S."/>
        </authorList>
    </citation>
    <scope>NUCLEOTIDE SEQUENCE</scope>
    <source>
        <strain evidence="13 14">HSOK</strain>
    </source>
</reference>
<feature type="compositionally biased region" description="Low complexity" evidence="9">
    <location>
        <begin position="242"/>
        <end position="251"/>
    </location>
</feature>
<reference evidence="13" key="3">
    <citation type="submission" date="2025-08" db="UniProtKB">
        <authorList>
            <consortium name="Ensembl"/>
        </authorList>
    </citation>
    <scope>IDENTIFICATION</scope>
    <source>
        <strain evidence="13">HSOK</strain>
    </source>
</reference>
<dbReference type="GO" id="GO:0008270">
    <property type="term" value="F:zinc ion binding"/>
    <property type="evidence" value="ECO:0007669"/>
    <property type="project" value="UniProtKB-KW"/>
</dbReference>
<evidence type="ECO:0000313" key="13">
    <source>
        <dbReference type="Ensembl" id="ENSORLP00015027632.1"/>
    </source>
</evidence>
<keyword evidence="4" id="KW-0805">Transcription regulation</keyword>
<dbReference type="InterPro" id="IPR017884">
    <property type="entry name" value="SANT_dom"/>
</dbReference>
<feature type="region of interest" description="Disordered" evidence="9">
    <location>
        <begin position="286"/>
        <end position="562"/>
    </location>
</feature>
<dbReference type="PROSITE" id="PS00028">
    <property type="entry name" value="ZINC_FINGER_C2H2_1"/>
    <property type="match status" value="1"/>
</dbReference>
<evidence type="ECO:0000259" key="10">
    <source>
        <dbReference type="PROSITE" id="PS50157"/>
    </source>
</evidence>
<dbReference type="PROSITE" id="PS50157">
    <property type="entry name" value="ZINC_FINGER_C2H2_2"/>
    <property type="match status" value="1"/>
</dbReference>
<evidence type="ECO:0000256" key="4">
    <source>
        <dbReference type="ARBA" id="ARBA00023015"/>
    </source>
</evidence>
<evidence type="ECO:0000256" key="8">
    <source>
        <dbReference type="PROSITE-ProRule" id="PRU00042"/>
    </source>
</evidence>
<feature type="domain" description="ELM2" evidence="11">
    <location>
        <begin position="665"/>
        <end position="757"/>
    </location>
</feature>
<accession>A0A3P9J5T7</accession>
<evidence type="ECO:0000256" key="9">
    <source>
        <dbReference type="SAM" id="MobiDB-lite"/>
    </source>
</evidence>
<dbReference type="SMART" id="SM01189">
    <property type="entry name" value="ELM2"/>
    <property type="match status" value="1"/>
</dbReference>
<name>A0A3P9J5T7_ORYLA</name>
<dbReference type="Gene3D" id="1.10.10.60">
    <property type="entry name" value="Homeodomain-like"/>
    <property type="match status" value="1"/>
</dbReference>
<dbReference type="Pfam" id="PF01448">
    <property type="entry name" value="ELM2"/>
    <property type="match status" value="1"/>
</dbReference>
<dbReference type="PANTHER" id="PTHR16089:SF24">
    <property type="entry name" value="MITOTIC DEACETYLASE-ASSOCIATED SANT DOMAIN PROTEIN"/>
    <property type="match status" value="1"/>
</dbReference>
<keyword evidence="3" id="KW-0007">Acetylation</keyword>
<evidence type="ECO:0000259" key="12">
    <source>
        <dbReference type="PROSITE" id="PS51293"/>
    </source>
</evidence>
<keyword evidence="7" id="KW-0539">Nucleus</keyword>
<feature type="compositionally biased region" description="Polar residues" evidence="9">
    <location>
        <begin position="521"/>
        <end position="530"/>
    </location>
</feature>
<dbReference type="PROSITE" id="PS51293">
    <property type="entry name" value="SANT"/>
    <property type="match status" value="1"/>
</dbReference>
<dbReference type="PROSITE" id="PS51156">
    <property type="entry name" value="ELM2"/>
    <property type="match status" value="1"/>
</dbReference>
<feature type="region of interest" description="Disordered" evidence="9">
    <location>
        <begin position="221"/>
        <end position="251"/>
    </location>
</feature>